<dbReference type="InterPro" id="IPR052163">
    <property type="entry name" value="DGC-Regulatory_Protein"/>
</dbReference>
<feature type="domain" description="GGDEF" evidence="1">
    <location>
        <begin position="1"/>
        <end position="43"/>
    </location>
</feature>
<dbReference type="PROSITE" id="PS50887">
    <property type="entry name" value="GGDEF"/>
    <property type="match status" value="1"/>
</dbReference>
<dbReference type="InterPro" id="IPR043128">
    <property type="entry name" value="Rev_trsase/Diguanyl_cyclase"/>
</dbReference>
<evidence type="ECO:0000313" key="2">
    <source>
        <dbReference type="EMBL" id="VAX01875.1"/>
    </source>
</evidence>
<dbReference type="EMBL" id="UOFV01000276">
    <property type="protein sequence ID" value="VAX01875.1"/>
    <property type="molecule type" value="Genomic_DNA"/>
</dbReference>
<dbReference type="InterPro" id="IPR000160">
    <property type="entry name" value="GGDEF_dom"/>
</dbReference>
<sequence length="118" mass="12990">TISIGIAMQPQDGDVLDTLLAAADERLYTAKNAGRNRFCAASKHHDELAVDVDKVCPKLDEAIGMIKHGNLHRLMPHIPTLLEELIPLFELVNEESPARIDVDQVRAAIVELKTKDGN</sequence>
<organism evidence="2">
    <name type="scientific">hydrothermal vent metagenome</name>
    <dbReference type="NCBI Taxonomy" id="652676"/>
    <lineage>
        <taxon>unclassified sequences</taxon>
        <taxon>metagenomes</taxon>
        <taxon>ecological metagenomes</taxon>
    </lineage>
</organism>
<name>A0A3B1B6F1_9ZZZZ</name>
<protein>
    <recommendedName>
        <fullName evidence="1">GGDEF domain-containing protein</fullName>
    </recommendedName>
</protein>
<gene>
    <name evidence="2" type="ORF">MNBD_GAMMA19-1556</name>
</gene>
<dbReference type="Pfam" id="PF00990">
    <property type="entry name" value="GGDEF"/>
    <property type="match status" value="1"/>
</dbReference>
<dbReference type="Gene3D" id="3.30.70.270">
    <property type="match status" value="1"/>
</dbReference>
<accession>A0A3B1B6F1</accession>
<dbReference type="PANTHER" id="PTHR46663">
    <property type="entry name" value="DIGUANYLATE CYCLASE DGCT-RELATED"/>
    <property type="match status" value="1"/>
</dbReference>
<feature type="non-terminal residue" evidence="2">
    <location>
        <position position="1"/>
    </location>
</feature>
<dbReference type="SUPFAM" id="SSF55073">
    <property type="entry name" value="Nucleotide cyclase"/>
    <property type="match status" value="1"/>
</dbReference>
<dbReference type="AlphaFoldDB" id="A0A3B1B6F1"/>
<reference evidence="2" key="1">
    <citation type="submission" date="2018-06" db="EMBL/GenBank/DDBJ databases">
        <authorList>
            <person name="Zhirakovskaya E."/>
        </authorList>
    </citation>
    <scope>NUCLEOTIDE SEQUENCE</scope>
</reference>
<dbReference type="PANTHER" id="PTHR46663:SF4">
    <property type="entry name" value="DIGUANYLATE CYCLASE DGCT-RELATED"/>
    <property type="match status" value="1"/>
</dbReference>
<dbReference type="InterPro" id="IPR029787">
    <property type="entry name" value="Nucleotide_cyclase"/>
</dbReference>
<evidence type="ECO:0000259" key="1">
    <source>
        <dbReference type="PROSITE" id="PS50887"/>
    </source>
</evidence>
<proteinExistence type="predicted"/>